<sequence>ITIVPEQPLEVDKTGTANTALGFSMIVDEKSLLNEIEVLIMKELNLIGSPSIDKAVYFSDDGGGHYAALNLTTSC</sequence>
<name>X1CF90_9ZZZZ</name>
<accession>X1CF90</accession>
<comment type="caution">
    <text evidence="1">The sequence shown here is derived from an EMBL/GenBank/DDBJ whole genome shotgun (WGS) entry which is preliminary data.</text>
</comment>
<reference evidence="1" key="1">
    <citation type="journal article" date="2014" name="Front. Microbiol.">
        <title>High frequency of phylogenetically diverse reductive dehalogenase-homologous genes in deep subseafloor sedimentary metagenomes.</title>
        <authorList>
            <person name="Kawai M."/>
            <person name="Futagami T."/>
            <person name="Toyoda A."/>
            <person name="Takaki Y."/>
            <person name="Nishi S."/>
            <person name="Hori S."/>
            <person name="Arai W."/>
            <person name="Tsubouchi T."/>
            <person name="Morono Y."/>
            <person name="Uchiyama I."/>
            <person name="Ito T."/>
            <person name="Fujiyama A."/>
            <person name="Inagaki F."/>
            <person name="Takami H."/>
        </authorList>
    </citation>
    <scope>NUCLEOTIDE SEQUENCE</scope>
    <source>
        <strain evidence="1">Expedition CK06-06</strain>
    </source>
</reference>
<dbReference type="AlphaFoldDB" id="X1CF90"/>
<proteinExistence type="predicted"/>
<feature type="non-terminal residue" evidence="1">
    <location>
        <position position="1"/>
    </location>
</feature>
<dbReference type="EMBL" id="BART01038608">
    <property type="protein sequence ID" value="GAH06332.1"/>
    <property type="molecule type" value="Genomic_DNA"/>
</dbReference>
<evidence type="ECO:0000313" key="1">
    <source>
        <dbReference type="EMBL" id="GAH06332.1"/>
    </source>
</evidence>
<organism evidence="1">
    <name type="scientific">marine sediment metagenome</name>
    <dbReference type="NCBI Taxonomy" id="412755"/>
    <lineage>
        <taxon>unclassified sequences</taxon>
        <taxon>metagenomes</taxon>
        <taxon>ecological metagenomes</taxon>
    </lineage>
</organism>
<gene>
    <name evidence="1" type="ORF">S01H4_63931</name>
</gene>
<protein>
    <submittedName>
        <fullName evidence="1">Uncharacterized protein</fullName>
    </submittedName>
</protein>